<proteinExistence type="predicted"/>
<protein>
    <submittedName>
        <fullName evidence="1">Glycolipid-binding domain-containing protein</fullName>
    </submittedName>
</protein>
<dbReference type="GeneID" id="77005605"/>
<sequence>MKQTVIWKRLNGCGMEYCNISFEHVTTIEGKVISGENDERSFIEYKVTCDQEGSTSEVNLCFQNENMSKTLQLLRDNHNRWTLNGNQIQELSGLKDIDIGVTPSTNVLPIKRLNLAVGESAAVTAAWIRFPHLDIQPLEQSYERISSNTYIYKSMESGYTARLDVDSNGVVVEYEKEWSRM</sequence>
<dbReference type="RefSeq" id="WP_087435592.1">
    <property type="nucleotide sequence ID" value="NZ_JAFFHZ010000002.1"/>
</dbReference>
<keyword evidence="2" id="KW-1185">Reference proteome</keyword>
<comment type="caution">
    <text evidence="1">The sequence shown here is derived from an EMBL/GenBank/DDBJ whole genome shotgun (WGS) entry which is preliminary data.</text>
</comment>
<gene>
    <name evidence="1" type="ORF">M5X09_14690</name>
</gene>
<dbReference type="SUPFAM" id="SSF159275">
    <property type="entry name" value="PA1994-like"/>
    <property type="match status" value="1"/>
</dbReference>
<dbReference type="Proteomes" id="UP001207626">
    <property type="component" value="Unassembled WGS sequence"/>
</dbReference>
<reference evidence="1 2" key="1">
    <citation type="submission" date="2022-05" db="EMBL/GenBank/DDBJ databases">
        <title>Genome Sequencing of Bee-Associated Microbes.</title>
        <authorList>
            <person name="Dunlap C."/>
        </authorList>
    </citation>
    <scope>NUCLEOTIDE SEQUENCE [LARGE SCALE GENOMIC DNA]</scope>
    <source>
        <strain evidence="1 2">NRRL NRS-1438</strain>
    </source>
</reference>
<dbReference type="EMBL" id="JAMDLW010000019">
    <property type="protein sequence ID" value="MCY9520903.1"/>
    <property type="molecule type" value="Genomic_DNA"/>
</dbReference>
<organism evidence="1 2">
    <name type="scientific">Paenibacillus apiarius</name>
    <dbReference type="NCBI Taxonomy" id="46240"/>
    <lineage>
        <taxon>Bacteria</taxon>
        <taxon>Bacillati</taxon>
        <taxon>Bacillota</taxon>
        <taxon>Bacilli</taxon>
        <taxon>Bacillales</taxon>
        <taxon>Paenibacillaceae</taxon>
        <taxon>Paenibacillus</taxon>
    </lineage>
</organism>
<dbReference type="Pfam" id="PF06475">
    <property type="entry name" value="Glycolipid_bind"/>
    <property type="match status" value="1"/>
</dbReference>
<dbReference type="InterPro" id="IPR009467">
    <property type="entry name" value="Glycolipid-bd_prot_put"/>
</dbReference>
<evidence type="ECO:0000313" key="2">
    <source>
        <dbReference type="Proteomes" id="UP001207626"/>
    </source>
</evidence>
<name>A0ABT4DXU7_9BACL</name>
<evidence type="ECO:0000313" key="1">
    <source>
        <dbReference type="EMBL" id="MCY9520903.1"/>
    </source>
</evidence>
<accession>A0ABT4DXU7</accession>